<gene>
    <name evidence="2" type="ORF">SNAT2548_LOCUS740</name>
</gene>
<accession>A0A812GU19</accession>
<reference evidence="2" key="1">
    <citation type="submission" date="2021-02" db="EMBL/GenBank/DDBJ databases">
        <authorList>
            <person name="Dougan E. K."/>
            <person name="Rhodes N."/>
            <person name="Thang M."/>
            <person name="Chan C."/>
        </authorList>
    </citation>
    <scope>NUCLEOTIDE SEQUENCE</scope>
</reference>
<dbReference type="AlphaFoldDB" id="A0A812GU19"/>
<keyword evidence="3" id="KW-1185">Reference proteome</keyword>
<feature type="compositionally biased region" description="Acidic residues" evidence="1">
    <location>
        <begin position="37"/>
        <end position="57"/>
    </location>
</feature>
<evidence type="ECO:0000313" key="2">
    <source>
        <dbReference type="EMBL" id="CAE6928478.1"/>
    </source>
</evidence>
<feature type="compositionally biased region" description="Low complexity" evidence="1">
    <location>
        <begin position="23"/>
        <end position="36"/>
    </location>
</feature>
<comment type="caution">
    <text evidence="2">The sequence shown here is derived from an EMBL/GenBank/DDBJ whole genome shotgun (WGS) entry which is preliminary data.</text>
</comment>
<name>A0A812GU19_9DINO</name>
<feature type="non-terminal residue" evidence="2">
    <location>
        <position position="57"/>
    </location>
</feature>
<evidence type="ECO:0000313" key="3">
    <source>
        <dbReference type="Proteomes" id="UP000604046"/>
    </source>
</evidence>
<proteinExistence type="predicted"/>
<dbReference type="Proteomes" id="UP000604046">
    <property type="component" value="Unassembled WGS sequence"/>
</dbReference>
<evidence type="ECO:0000256" key="1">
    <source>
        <dbReference type="SAM" id="MobiDB-lite"/>
    </source>
</evidence>
<protein>
    <submittedName>
        <fullName evidence="2">Uncharacterized protein</fullName>
    </submittedName>
</protein>
<sequence length="57" mass="5597">SSAASLTRPQGAGAASLAGPSTGGLAPKAKASAPLAQDDDGSDYSDNDFDDDDELPM</sequence>
<dbReference type="EMBL" id="CAJNDS010000036">
    <property type="protein sequence ID" value="CAE6928478.1"/>
    <property type="molecule type" value="Genomic_DNA"/>
</dbReference>
<organism evidence="2 3">
    <name type="scientific">Symbiodinium natans</name>
    <dbReference type="NCBI Taxonomy" id="878477"/>
    <lineage>
        <taxon>Eukaryota</taxon>
        <taxon>Sar</taxon>
        <taxon>Alveolata</taxon>
        <taxon>Dinophyceae</taxon>
        <taxon>Suessiales</taxon>
        <taxon>Symbiodiniaceae</taxon>
        <taxon>Symbiodinium</taxon>
    </lineage>
</organism>
<feature type="region of interest" description="Disordered" evidence="1">
    <location>
        <begin position="1"/>
        <end position="57"/>
    </location>
</feature>